<dbReference type="EMBL" id="JBHSQH010000001">
    <property type="protein sequence ID" value="MFC5973076.1"/>
    <property type="molecule type" value="Genomic_DNA"/>
</dbReference>
<accession>A0ABD5RR24</accession>
<keyword evidence="2" id="KW-1185">Reference proteome</keyword>
<dbReference type="AlphaFoldDB" id="A0ABD5RR24"/>
<reference evidence="1 2" key="1">
    <citation type="journal article" date="2019" name="Int. J. Syst. Evol. Microbiol.">
        <title>The Global Catalogue of Microorganisms (GCM) 10K type strain sequencing project: providing services to taxonomists for standard genome sequencing and annotation.</title>
        <authorList>
            <consortium name="The Broad Institute Genomics Platform"/>
            <consortium name="The Broad Institute Genome Sequencing Center for Infectious Disease"/>
            <person name="Wu L."/>
            <person name="Ma J."/>
        </authorList>
    </citation>
    <scope>NUCLEOTIDE SEQUENCE [LARGE SCALE GENOMIC DNA]</scope>
    <source>
        <strain evidence="1 2">CGMCC 1.12543</strain>
    </source>
</reference>
<sequence length="107" mass="12910">MTAFDPEQFEEKYVHYLDELQTAYRNAYQHFHGEYDSTLLRAIDRQVLDESEPFYEGDGEFRVELPESPRERVGELPVDDERFYAVLDEFVDRIEYELRRVFGFEAK</sequence>
<evidence type="ECO:0000313" key="1">
    <source>
        <dbReference type="EMBL" id="MFC5973076.1"/>
    </source>
</evidence>
<name>A0ABD5RR24_9EURY</name>
<dbReference type="Proteomes" id="UP001596099">
    <property type="component" value="Unassembled WGS sequence"/>
</dbReference>
<proteinExistence type="predicted"/>
<dbReference type="Pfam" id="PF19095">
    <property type="entry name" value="DUF5783"/>
    <property type="match status" value="1"/>
</dbReference>
<organism evidence="1 2">
    <name type="scientific">Halomarina salina</name>
    <dbReference type="NCBI Taxonomy" id="1872699"/>
    <lineage>
        <taxon>Archaea</taxon>
        <taxon>Methanobacteriati</taxon>
        <taxon>Methanobacteriota</taxon>
        <taxon>Stenosarchaea group</taxon>
        <taxon>Halobacteria</taxon>
        <taxon>Halobacteriales</taxon>
        <taxon>Natronomonadaceae</taxon>
        <taxon>Halomarina</taxon>
    </lineage>
</organism>
<protein>
    <submittedName>
        <fullName evidence="1">DUF5783 family protein</fullName>
    </submittedName>
</protein>
<gene>
    <name evidence="1" type="ORF">ACFPYI_17215</name>
</gene>
<dbReference type="InterPro" id="IPR043952">
    <property type="entry name" value="DUF5783"/>
</dbReference>
<comment type="caution">
    <text evidence="1">The sequence shown here is derived from an EMBL/GenBank/DDBJ whole genome shotgun (WGS) entry which is preliminary data.</text>
</comment>
<evidence type="ECO:0000313" key="2">
    <source>
        <dbReference type="Proteomes" id="UP001596099"/>
    </source>
</evidence>
<dbReference type="RefSeq" id="WP_247417181.1">
    <property type="nucleotide sequence ID" value="NZ_JALLGW010000001.1"/>
</dbReference>